<evidence type="ECO:0000313" key="1">
    <source>
        <dbReference type="EMBL" id="MES5150087.1"/>
    </source>
</evidence>
<reference evidence="2 3" key="1">
    <citation type="submission" date="2019-01" db="EMBL/GenBank/DDBJ databases">
        <title>The genome sequence of Lactobacillus crispatus L49.</title>
        <authorList>
            <person name="Zhong J."/>
            <person name="Zhang J."/>
        </authorList>
    </citation>
    <scope>NUCLEOTIDE SEQUENCE [LARGE SCALE GENOMIC DNA]</scope>
    <source>
        <strain evidence="2 3">L49</strain>
    </source>
</reference>
<evidence type="ECO:0000313" key="2">
    <source>
        <dbReference type="EMBL" id="RXF58163.1"/>
    </source>
</evidence>
<dbReference type="RefSeq" id="WP_005718165.1">
    <property type="nucleotide sequence ID" value="NZ_CP058996.1"/>
</dbReference>
<organism evidence="2 3">
    <name type="scientific">Lactobacillus crispatus</name>
    <dbReference type="NCBI Taxonomy" id="47770"/>
    <lineage>
        <taxon>Bacteria</taxon>
        <taxon>Bacillati</taxon>
        <taxon>Bacillota</taxon>
        <taxon>Bacilli</taxon>
        <taxon>Lactobacillales</taxon>
        <taxon>Lactobacillaceae</taxon>
        <taxon>Lactobacillus</taxon>
    </lineage>
</organism>
<dbReference type="EMBL" id="SCLX01000016">
    <property type="protein sequence ID" value="RXF58163.1"/>
    <property type="molecule type" value="Genomic_DNA"/>
</dbReference>
<sequence>MESTVNFEKLNSNKLVSVVGGSHSRNYYNGRGTGRNIRAAGTVANVIWTGAKIISHFLG</sequence>
<name>A0A135YP02_9LACO</name>
<evidence type="ECO:0008006" key="5">
    <source>
        <dbReference type="Google" id="ProtNLM"/>
    </source>
</evidence>
<dbReference type="EMBL" id="JBETVU010000012">
    <property type="protein sequence ID" value="MES5150087.1"/>
    <property type="molecule type" value="Genomic_DNA"/>
</dbReference>
<dbReference type="Proteomes" id="UP000289808">
    <property type="component" value="Unassembled WGS sequence"/>
</dbReference>
<dbReference type="AlphaFoldDB" id="A0A135YP02"/>
<keyword evidence="4" id="KW-1185">Reference proteome</keyword>
<reference evidence="1" key="2">
    <citation type="submission" date="2024-06" db="EMBL/GenBank/DDBJ databases">
        <title>Vaginal Lactobacillus fatty acid response mechanisms reveal a metabolite-targeted strategy for bacterial vaginosis treatment.</title>
        <authorList>
            <person name="Zhu M."/>
            <person name="Blainey P.C."/>
            <person name="Bloom S.M."/>
            <person name="Kwon D.S."/>
        </authorList>
    </citation>
    <scope>NUCLEOTIDE SEQUENCE</scope>
    <source>
        <strain evidence="1">194_F1_1</strain>
    </source>
</reference>
<gene>
    <name evidence="1" type="ORF">ABVC42_09235</name>
    <name evidence="2" type="ORF">ERD32_04075</name>
</gene>
<evidence type="ECO:0000313" key="3">
    <source>
        <dbReference type="Proteomes" id="UP000289808"/>
    </source>
</evidence>
<proteinExistence type="predicted"/>
<dbReference type="Proteomes" id="UP001434419">
    <property type="component" value="Unassembled WGS sequence"/>
</dbReference>
<accession>A0A135YP02</accession>
<protein>
    <recommendedName>
        <fullName evidence="5">Bacteriocin</fullName>
    </recommendedName>
</protein>
<comment type="caution">
    <text evidence="2">The sequence shown here is derived from an EMBL/GenBank/DDBJ whole genome shotgun (WGS) entry which is preliminary data.</text>
</comment>
<evidence type="ECO:0000313" key="4">
    <source>
        <dbReference type="Proteomes" id="UP001434419"/>
    </source>
</evidence>